<evidence type="ECO:0000313" key="2">
    <source>
        <dbReference type="Proteomes" id="UP000323632"/>
    </source>
</evidence>
<protein>
    <submittedName>
        <fullName evidence="1">Glycosyltransferase</fullName>
    </submittedName>
</protein>
<reference evidence="1 2" key="1">
    <citation type="submission" date="2019-09" db="EMBL/GenBank/DDBJ databases">
        <title>Genome sequence and assembly of Taibaiella sp.</title>
        <authorList>
            <person name="Chhetri G."/>
        </authorList>
    </citation>
    <scope>NUCLEOTIDE SEQUENCE [LARGE SCALE GENOMIC DNA]</scope>
    <source>
        <strain evidence="1 2">KVB11</strain>
    </source>
</reference>
<dbReference type="InterPro" id="IPR029044">
    <property type="entry name" value="Nucleotide-diphossugar_trans"/>
</dbReference>
<dbReference type="Gene3D" id="3.90.550.10">
    <property type="entry name" value="Spore Coat Polysaccharide Biosynthesis Protein SpsA, Chain A"/>
    <property type="match status" value="1"/>
</dbReference>
<dbReference type="GO" id="GO:0016740">
    <property type="term" value="F:transferase activity"/>
    <property type="evidence" value="ECO:0007669"/>
    <property type="project" value="UniProtKB-KW"/>
</dbReference>
<evidence type="ECO:0000313" key="1">
    <source>
        <dbReference type="EMBL" id="KAA5537223.1"/>
    </source>
</evidence>
<proteinExistence type="predicted"/>
<dbReference type="EMBL" id="VWSH01000001">
    <property type="protein sequence ID" value="KAA5537223.1"/>
    <property type="molecule type" value="Genomic_DNA"/>
</dbReference>
<organism evidence="1 2">
    <name type="scientific">Taibaiella lutea</name>
    <dbReference type="NCBI Taxonomy" id="2608001"/>
    <lineage>
        <taxon>Bacteria</taxon>
        <taxon>Pseudomonadati</taxon>
        <taxon>Bacteroidota</taxon>
        <taxon>Chitinophagia</taxon>
        <taxon>Chitinophagales</taxon>
        <taxon>Chitinophagaceae</taxon>
        <taxon>Taibaiella</taxon>
    </lineage>
</organism>
<dbReference type="Proteomes" id="UP000323632">
    <property type="component" value="Unassembled WGS sequence"/>
</dbReference>
<dbReference type="AlphaFoldDB" id="A0A5M6CQG3"/>
<keyword evidence="1" id="KW-0808">Transferase</keyword>
<keyword evidence="2" id="KW-1185">Reference proteome</keyword>
<sequence>MKISGFTIIRNAIKFDFPIVESISSALDFVDEFIVVMGDNSDETEALIRNIPSSKIKIIKSDWDTKKYHQHGNIYAHQTDIALHHCAGDWCLYLQADEVLQQDAGKVIIAACNHYLEKKEVEGFLLKYIHFFGAYDRYVDALHFAYPLEIRIVRNHPDIHSWSDAQSFRMIPGFNHENYAQKEGTRKLNCVELNAYVYHYGWCRDPRKMVKKVEEQQIMHDGVASVKQEAYFDYGNLSRLPVFKGKHPDVMRNRIEQTDWLQYLRYTGTNPEVLKKQFRLKYRILTFIENKILGGRLIAGFKNYKIAGKFGFK</sequence>
<comment type="caution">
    <text evidence="1">The sequence shown here is derived from an EMBL/GenBank/DDBJ whole genome shotgun (WGS) entry which is preliminary data.</text>
</comment>
<dbReference type="RefSeq" id="WP_150031798.1">
    <property type="nucleotide sequence ID" value="NZ_VWSH01000001.1"/>
</dbReference>
<accession>A0A5M6CQG3</accession>
<name>A0A5M6CQG3_9BACT</name>
<dbReference type="Pfam" id="PF13704">
    <property type="entry name" value="Glyco_tranf_2_4"/>
    <property type="match status" value="1"/>
</dbReference>
<dbReference type="SUPFAM" id="SSF53448">
    <property type="entry name" value="Nucleotide-diphospho-sugar transferases"/>
    <property type="match status" value="1"/>
</dbReference>
<gene>
    <name evidence="1" type="ORF">F0919_06000</name>
</gene>